<dbReference type="PANTHER" id="PTHR11937">
    <property type="entry name" value="ACTIN"/>
    <property type="match status" value="1"/>
</dbReference>
<dbReference type="OrthoDB" id="337660at2759"/>
<dbReference type="InterPro" id="IPR043129">
    <property type="entry name" value="ATPase_NBD"/>
</dbReference>
<evidence type="ECO:0008006" key="5">
    <source>
        <dbReference type="Google" id="ProtNLM"/>
    </source>
</evidence>
<protein>
    <recommendedName>
        <fullName evidence="5">Actin-related protein RO7</fullName>
    </recommendedName>
</protein>
<evidence type="ECO:0000256" key="1">
    <source>
        <dbReference type="RuleBase" id="RU000487"/>
    </source>
</evidence>
<feature type="compositionally biased region" description="Low complexity" evidence="2">
    <location>
        <begin position="262"/>
        <end position="271"/>
    </location>
</feature>
<dbReference type="EMBL" id="NJEU01000279">
    <property type="protein sequence ID" value="PHH77214.1"/>
    <property type="molecule type" value="Genomic_DNA"/>
</dbReference>
<feature type="region of interest" description="Disordered" evidence="2">
    <location>
        <begin position="1"/>
        <end position="32"/>
    </location>
</feature>
<dbReference type="Gene3D" id="3.90.640.10">
    <property type="entry name" value="Actin, Chain A, domain 4"/>
    <property type="match status" value="1"/>
</dbReference>
<feature type="region of interest" description="Disordered" evidence="2">
    <location>
        <begin position="410"/>
        <end position="457"/>
    </location>
</feature>
<accession>A0A2C5ZCQ7</accession>
<gene>
    <name evidence="3" type="ORF">CDD82_3604</name>
</gene>
<dbReference type="Gene3D" id="3.30.420.40">
    <property type="match status" value="2"/>
</dbReference>
<keyword evidence="4" id="KW-1185">Reference proteome</keyword>
<name>A0A2C5ZCQ7_9HYPO</name>
<dbReference type="SUPFAM" id="SSF53067">
    <property type="entry name" value="Actin-like ATPase domain"/>
    <property type="match status" value="2"/>
</dbReference>
<feature type="region of interest" description="Disordered" evidence="2">
    <location>
        <begin position="262"/>
        <end position="281"/>
    </location>
</feature>
<proteinExistence type="inferred from homology"/>
<dbReference type="InterPro" id="IPR004000">
    <property type="entry name" value="Actin"/>
</dbReference>
<sequence>MPSEEGPALAHRSVTSTKSASTDFLPTASSPRSVAAYTSPSALRAEEDYVVVELGSRFLRVGFGGDSQPKVKPSYGPAQNVRAGDFDFSRVADGWAEDHELWPRDFRNLDLGLLRDKVERMLKDAFTGHLLIDSRPRRISLVLDSMLPIPVVSAVLDTLFNKFQAPMVSLMPSPTMSVVAAGVRSGLVIDMGWNETVVTSVYEYRQVKTTRSIRAGRFLLEALYKLLRRLLRGDKDDQHQHRVLSFDECEDILCRLMWCRPSSSRSSQRPSAQLDTVEERDESAAESVHASDVAEIQLYTTTPPSTLRVSLSKMADICDDSFFDLSAAPSTFDDDELPLHLLVYQHMLRLPLDVRGICMSRIMFVGGCCNILGIKERVVDEVTAIVDKRGWVATFGKGVDQLQNKEKLRSRSMQRFSNSSTASLESSSEDRDTASVVTEASEDPVEAKLARNRPPQQQLQGKIRVLRSLGPWSGASLICHLKVPAIATVEREAWLQQGANGASRPGDVDVKTKQRQSMGPIRGSGSHNASWTLGLWGSLT</sequence>
<evidence type="ECO:0000256" key="2">
    <source>
        <dbReference type="SAM" id="MobiDB-lite"/>
    </source>
</evidence>
<comment type="caution">
    <text evidence="3">The sequence shown here is derived from an EMBL/GenBank/DDBJ whole genome shotgun (WGS) entry which is preliminary data.</text>
</comment>
<dbReference type="Pfam" id="PF00022">
    <property type="entry name" value="Actin"/>
    <property type="match status" value="1"/>
</dbReference>
<organism evidence="3 4">
    <name type="scientific">Ophiocordyceps australis</name>
    <dbReference type="NCBI Taxonomy" id="1399860"/>
    <lineage>
        <taxon>Eukaryota</taxon>
        <taxon>Fungi</taxon>
        <taxon>Dikarya</taxon>
        <taxon>Ascomycota</taxon>
        <taxon>Pezizomycotina</taxon>
        <taxon>Sordariomycetes</taxon>
        <taxon>Hypocreomycetidae</taxon>
        <taxon>Hypocreales</taxon>
        <taxon>Ophiocordycipitaceae</taxon>
        <taxon>Ophiocordyceps</taxon>
    </lineage>
</organism>
<feature type="compositionally biased region" description="Low complexity" evidence="2">
    <location>
        <begin position="417"/>
        <end position="426"/>
    </location>
</feature>
<dbReference type="AlphaFoldDB" id="A0A2C5ZCQ7"/>
<dbReference type="Proteomes" id="UP000224854">
    <property type="component" value="Unassembled WGS sequence"/>
</dbReference>
<reference evidence="3 4" key="1">
    <citation type="submission" date="2017-06" db="EMBL/GenBank/DDBJ databases">
        <title>Ant-infecting Ophiocordyceps genomes reveal a high diversity of potential behavioral manipulation genes and a possible major role for enterotoxins.</title>
        <authorList>
            <person name="De Bekker C."/>
            <person name="Evans H.C."/>
            <person name="Brachmann A."/>
            <person name="Hughes D.P."/>
        </authorList>
    </citation>
    <scope>NUCLEOTIDE SEQUENCE [LARGE SCALE GENOMIC DNA]</scope>
    <source>
        <strain evidence="3 4">1348a</strain>
    </source>
</reference>
<dbReference type="SMART" id="SM00268">
    <property type="entry name" value="ACTIN"/>
    <property type="match status" value="1"/>
</dbReference>
<feature type="compositionally biased region" description="Polar residues" evidence="2">
    <location>
        <begin position="13"/>
        <end position="32"/>
    </location>
</feature>
<evidence type="ECO:0000313" key="3">
    <source>
        <dbReference type="EMBL" id="PHH77214.1"/>
    </source>
</evidence>
<comment type="similarity">
    <text evidence="1">Belongs to the actin family.</text>
</comment>
<evidence type="ECO:0000313" key="4">
    <source>
        <dbReference type="Proteomes" id="UP000224854"/>
    </source>
</evidence>